<gene>
    <name evidence="3" type="ORF">E6K73_00500</name>
</gene>
<feature type="domain" description="LiaF transmembrane" evidence="2">
    <location>
        <begin position="14"/>
        <end position="102"/>
    </location>
</feature>
<dbReference type="InterPro" id="IPR054331">
    <property type="entry name" value="LiaF_TM"/>
</dbReference>
<dbReference type="EMBL" id="VBOT01000004">
    <property type="protein sequence ID" value="TMQ54034.1"/>
    <property type="molecule type" value="Genomic_DNA"/>
</dbReference>
<accession>A0A538SRW2</accession>
<organism evidence="3 4">
    <name type="scientific">Eiseniibacteriota bacterium</name>
    <dbReference type="NCBI Taxonomy" id="2212470"/>
    <lineage>
        <taxon>Bacteria</taxon>
        <taxon>Candidatus Eiseniibacteriota</taxon>
    </lineage>
</organism>
<name>A0A538SRW2_UNCEI</name>
<feature type="transmembrane region" description="Helical" evidence="1">
    <location>
        <begin position="12"/>
        <end position="33"/>
    </location>
</feature>
<proteinExistence type="predicted"/>
<evidence type="ECO:0000256" key="1">
    <source>
        <dbReference type="SAM" id="Phobius"/>
    </source>
</evidence>
<comment type="caution">
    <text evidence="3">The sequence shown here is derived from an EMBL/GenBank/DDBJ whole genome shotgun (WGS) entry which is preliminary data.</text>
</comment>
<sequence length="118" mass="13116">MSGDGGVRNMKSMVWGFFLIALGGAYLLDRYGVLQVPVWRWWPVVLYVIAVIHVVERRPSGAVMFTLLGTWFLFCTNEWLGLTYHNSWPLLMVAVGSSMVVGALSGEGPRPRRNGGES</sequence>
<dbReference type="AlphaFoldDB" id="A0A538SRW2"/>
<reference evidence="3 4" key="1">
    <citation type="journal article" date="2019" name="Nat. Microbiol.">
        <title>Mediterranean grassland soil C-N compound turnover is dependent on rainfall and depth, and is mediated by genomically divergent microorganisms.</title>
        <authorList>
            <person name="Diamond S."/>
            <person name="Andeer P.F."/>
            <person name="Li Z."/>
            <person name="Crits-Christoph A."/>
            <person name="Burstein D."/>
            <person name="Anantharaman K."/>
            <person name="Lane K.R."/>
            <person name="Thomas B.C."/>
            <person name="Pan C."/>
            <person name="Northen T.R."/>
            <person name="Banfield J.F."/>
        </authorList>
    </citation>
    <scope>NUCLEOTIDE SEQUENCE [LARGE SCALE GENOMIC DNA]</scope>
    <source>
        <strain evidence="3">WS_3</strain>
    </source>
</reference>
<dbReference type="Pfam" id="PF22570">
    <property type="entry name" value="LiaF-TM"/>
    <property type="match status" value="1"/>
</dbReference>
<feature type="transmembrane region" description="Helical" evidence="1">
    <location>
        <begin position="88"/>
        <end position="106"/>
    </location>
</feature>
<evidence type="ECO:0000259" key="2">
    <source>
        <dbReference type="Pfam" id="PF22570"/>
    </source>
</evidence>
<keyword evidence="1" id="KW-0812">Transmembrane</keyword>
<dbReference type="Proteomes" id="UP000320184">
    <property type="component" value="Unassembled WGS sequence"/>
</dbReference>
<evidence type="ECO:0000313" key="3">
    <source>
        <dbReference type="EMBL" id="TMQ54034.1"/>
    </source>
</evidence>
<keyword evidence="1" id="KW-1133">Transmembrane helix</keyword>
<protein>
    <recommendedName>
        <fullName evidence="2">LiaF transmembrane domain-containing protein</fullName>
    </recommendedName>
</protein>
<keyword evidence="1" id="KW-0472">Membrane</keyword>
<evidence type="ECO:0000313" key="4">
    <source>
        <dbReference type="Proteomes" id="UP000320184"/>
    </source>
</evidence>
<feature type="transmembrane region" description="Helical" evidence="1">
    <location>
        <begin position="39"/>
        <end position="55"/>
    </location>
</feature>
<feature type="transmembrane region" description="Helical" evidence="1">
    <location>
        <begin position="62"/>
        <end position="82"/>
    </location>
</feature>